<organism evidence="3 4">
    <name type="scientific">Nematostella vectensis</name>
    <name type="common">Starlet sea anemone</name>
    <dbReference type="NCBI Taxonomy" id="45351"/>
    <lineage>
        <taxon>Eukaryota</taxon>
        <taxon>Metazoa</taxon>
        <taxon>Cnidaria</taxon>
        <taxon>Anthozoa</taxon>
        <taxon>Hexacorallia</taxon>
        <taxon>Actiniaria</taxon>
        <taxon>Edwardsiidae</taxon>
        <taxon>Nematostella</taxon>
    </lineage>
</organism>
<keyword evidence="1" id="KW-0472">Membrane</keyword>
<accession>A7S2Y7</accession>
<feature type="chain" id="PRO_5002712260" description="Ig-like domain-containing protein" evidence="2">
    <location>
        <begin position="32"/>
        <end position="316"/>
    </location>
</feature>
<keyword evidence="1" id="KW-0812">Transmembrane</keyword>
<name>A7S2Y7_NEMVE</name>
<evidence type="ECO:0000313" key="3">
    <source>
        <dbReference type="EMBL" id="EDO41909.1"/>
    </source>
</evidence>
<feature type="signal peptide" evidence="2">
    <location>
        <begin position="1"/>
        <end position="31"/>
    </location>
</feature>
<evidence type="ECO:0000256" key="1">
    <source>
        <dbReference type="SAM" id="Phobius"/>
    </source>
</evidence>
<keyword evidence="1" id="KW-1133">Transmembrane helix</keyword>
<dbReference type="EMBL" id="DS469571">
    <property type="protein sequence ID" value="EDO41909.1"/>
    <property type="molecule type" value="Genomic_DNA"/>
</dbReference>
<keyword evidence="4" id="KW-1185">Reference proteome</keyword>
<evidence type="ECO:0008006" key="5">
    <source>
        <dbReference type="Google" id="ProtNLM"/>
    </source>
</evidence>
<evidence type="ECO:0000256" key="2">
    <source>
        <dbReference type="SAM" id="SignalP"/>
    </source>
</evidence>
<dbReference type="CDD" id="cd00096">
    <property type="entry name" value="Ig"/>
    <property type="match status" value="1"/>
</dbReference>
<evidence type="ECO:0000313" key="4">
    <source>
        <dbReference type="Proteomes" id="UP000001593"/>
    </source>
</evidence>
<gene>
    <name evidence="3" type="ORF">NEMVEDRAFT_v1g205973</name>
</gene>
<protein>
    <recommendedName>
        <fullName evidence="5">Ig-like domain-containing protein</fullName>
    </recommendedName>
</protein>
<dbReference type="Proteomes" id="UP000001593">
    <property type="component" value="Unassembled WGS sequence"/>
</dbReference>
<keyword evidence="2" id="KW-0732">Signal</keyword>
<dbReference type="HOGENOM" id="CLU_880840_0_0_1"/>
<proteinExistence type="predicted"/>
<feature type="transmembrane region" description="Helical" evidence="1">
    <location>
        <begin position="269"/>
        <end position="291"/>
    </location>
</feature>
<dbReference type="AlphaFoldDB" id="A7S2Y7"/>
<dbReference type="InParanoid" id="A7S2Y7"/>
<sequence>MKLDFFLLPHRCNGLPVFLLVISIFISTTKAQVSRQVRESEQGSSIILNCNDVSLQNTSVSLLHKTPEGVQYEVLPDKTRIAKIGGVFHILDLSPLDSGTYSCKGLDEKGVQKTIEIAELVVKRHAADKIPPGSKPYIKFKTPPLITIPIQSPNLTVIGIEVKGLRPVQVRWLKGDMEVDGQQRRFYINEAMDLVLSPPYSLSDSGSYEVMACNLVACTMRGIQVYIQKSKEKRKPKGVVRCISFLDIDEFVFLTESIFAGTWVTRENLLFALGAATLTGIAIPAGVILVTKWKREKLARRLERESKKVAKQMGRG</sequence>
<dbReference type="SUPFAM" id="SSF48726">
    <property type="entry name" value="Immunoglobulin"/>
    <property type="match status" value="2"/>
</dbReference>
<reference evidence="3 4" key="1">
    <citation type="journal article" date="2007" name="Science">
        <title>Sea anemone genome reveals ancestral eumetazoan gene repertoire and genomic organization.</title>
        <authorList>
            <person name="Putnam N.H."/>
            <person name="Srivastava M."/>
            <person name="Hellsten U."/>
            <person name="Dirks B."/>
            <person name="Chapman J."/>
            <person name="Salamov A."/>
            <person name="Terry A."/>
            <person name="Shapiro H."/>
            <person name="Lindquist E."/>
            <person name="Kapitonov V.V."/>
            <person name="Jurka J."/>
            <person name="Genikhovich G."/>
            <person name="Grigoriev I.V."/>
            <person name="Lucas S.M."/>
            <person name="Steele R.E."/>
            <person name="Finnerty J.R."/>
            <person name="Technau U."/>
            <person name="Martindale M.Q."/>
            <person name="Rokhsar D.S."/>
        </authorList>
    </citation>
    <scope>NUCLEOTIDE SEQUENCE [LARGE SCALE GENOMIC DNA]</scope>
    <source>
        <strain evidence="4">CH2 X CH6</strain>
    </source>
</reference>
<dbReference type="InterPro" id="IPR036179">
    <property type="entry name" value="Ig-like_dom_sf"/>
</dbReference>